<feature type="modified residue" description="4-aspartylphosphate" evidence="1">
    <location>
        <position position="59"/>
    </location>
</feature>
<proteinExistence type="predicted"/>
<comment type="caution">
    <text evidence="3">The sequence shown here is derived from an EMBL/GenBank/DDBJ whole genome shotgun (WGS) entry which is preliminary data.</text>
</comment>
<dbReference type="Pfam" id="PF00072">
    <property type="entry name" value="Response_reg"/>
    <property type="match status" value="1"/>
</dbReference>
<evidence type="ECO:0000256" key="1">
    <source>
        <dbReference type="PROSITE-ProRule" id="PRU00169"/>
    </source>
</evidence>
<dbReference type="SUPFAM" id="SSF52172">
    <property type="entry name" value="CheY-like"/>
    <property type="match status" value="1"/>
</dbReference>
<dbReference type="PANTHER" id="PTHR43228">
    <property type="entry name" value="TWO-COMPONENT RESPONSE REGULATOR"/>
    <property type="match status" value="1"/>
</dbReference>
<keyword evidence="1" id="KW-0597">Phosphoprotein</keyword>
<sequence>MRALIIDDSLLLRKMVQKAVNTAIPAINQFEYAGDGIEAVQVLRSALRSQQKYDLIVTDTNMPKMSGLEFMERIQKEKLCPGTHIIMITTENSPEHVARAKAAGSKGNISKPFTAEQVRAVLSPLFPGK</sequence>
<dbReference type="Proteomes" id="UP000540989">
    <property type="component" value="Unassembled WGS sequence"/>
</dbReference>
<keyword evidence="4" id="KW-1185">Reference proteome</keyword>
<reference evidence="3 4" key="1">
    <citation type="submission" date="2020-08" db="EMBL/GenBank/DDBJ databases">
        <title>Genomic Encyclopedia of Type Strains, Phase IV (KMG-V): Genome sequencing to study the core and pangenomes of soil and plant-associated prokaryotes.</title>
        <authorList>
            <person name="Whitman W."/>
        </authorList>
    </citation>
    <scope>NUCLEOTIDE SEQUENCE [LARGE SCALE GENOMIC DNA]</scope>
    <source>
        <strain evidence="3 4">M8UP14</strain>
    </source>
</reference>
<dbReference type="AlphaFoldDB" id="A0A7W7ZBC7"/>
<evidence type="ECO:0000313" key="3">
    <source>
        <dbReference type="EMBL" id="MBB5056760.1"/>
    </source>
</evidence>
<protein>
    <submittedName>
        <fullName evidence="3">Two-component system chemotaxis response regulator CheY</fullName>
    </submittedName>
</protein>
<dbReference type="PANTHER" id="PTHR43228:SF1">
    <property type="entry name" value="TWO-COMPONENT RESPONSE REGULATOR ARR22"/>
    <property type="match status" value="1"/>
</dbReference>
<feature type="domain" description="Response regulatory" evidence="2">
    <location>
        <begin position="2"/>
        <end position="126"/>
    </location>
</feature>
<dbReference type="SMART" id="SM00448">
    <property type="entry name" value="REC"/>
    <property type="match status" value="1"/>
</dbReference>
<accession>A0A7W7ZBC7</accession>
<dbReference type="InterPro" id="IPR011006">
    <property type="entry name" value="CheY-like_superfamily"/>
</dbReference>
<evidence type="ECO:0000259" key="2">
    <source>
        <dbReference type="PROSITE" id="PS50110"/>
    </source>
</evidence>
<organism evidence="3 4">
    <name type="scientific">Granulicella aggregans</name>
    <dbReference type="NCBI Taxonomy" id="474949"/>
    <lineage>
        <taxon>Bacteria</taxon>
        <taxon>Pseudomonadati</taxon>
        <taxon>Acidobacteriota</taxon>
        <taxon>Terriglobia</taxon>
        <taxon>Terriglobales</taxon>
        <taxon>Acidobacteriaceae</taxon>
        <taxon>Granulicella</taxon>
    </lineage>
</organism>
<name>A0A7W7ZBC7_9BACT</name>
<dbReference type="RefSeq" id="WP_184214915.1">
    <property type="nucleotide sequence ID" value="NZ_JACHIP010000002.1"/>
</dbReference>
<dbReference type="PROSITE" id="PS50110">
    <property type="entry name" value="RESPONSE_REGULATORY"/>
    <property type="match status" value="1"/>
</dbReference>
<dbReference type="InterPro" id="IPR001789">
    <property type="entry name" value="Sig_transdc_resp-reg_receiver"/>
</dbReference>
<dbReference type="Gene3D" id="3.40.50.2300">
    <property type="match status" value="1"/>
</dbReference>
<gene>
    <name evidence="3" type="ORF">HDF16_001445</name>
</gene>
<dbReference type="EMBL" id="JACHIP010000002">
    <property type="protein sequence ID" value="MBB5056760.1"/>
    <property type="molecule type" value="Genomic_DNA"/>
</dbReference>
<dbReference type="GO" id="GO:0000160">
    <property type="term" value="P:phosphorelay signal transduction system"/>
    <property type="evidence" value="ECO:0007669"/>
    <property type="project" value="InterPro"/>
</dbReference>
<evidence type="ECO:0000313" key="4">
    <source>
        <dbReference type="Proteomes" id="UP000540989"/>
    </source>
</evidence>
<dbReference type="InterPro" id="IPR052048">
    <property type="entry name" value="ST_Response_Regulator"/>
</dbReference>